<evidence type="ECO:0000313" key="3">
    <source>
        <dbReference type="Proteomes" id="UP000719766"/>
    </source>
</evidence>
<dbReference type="OrthoDB" id="2680458at2759"/>
<keyword evidence="3" id="KW-1185">Reference proteome</keyword>
<accession>A0A9P7DM45</accession>
<sequence length="397" mass="44507">MLLLLTESTVFYWNIVNERTSYLKDACSGTDNISAWVQGVQEPTITFTGDKRAAGTNVGVVDSMPPAKRMKTVTVREEKLPSDSDSDSDSEATTALPTTRHRSISLDSLPASCFDNNAWHGVFLPTIAHAAGGEGVDPWFIDDHSLLTILVKAWRVVYEGKLSLKRCIDVVCPASKQALHRWRSGFGCAALIMITSFMASNPASFSTYEQRSRFAKYYLYKNRFLFRNDSSKDKKEWTGMWKSRSILQTFAAHLDYTRGCVPIEAPGCDEQLSRIALALSAVAVKRALRLLSTGEMSFEVTTAVAKGKRKVMRKSEAQALNNDLLWKVIISNNEDFSESLWGYDSRMFLNAINRIPAENMLDIVKSAEPFMATATDHIEINSVENMDEEYVDLLDFR</sequence>
<gene>
    <name evidence="2" type="ORF">HD556DRAFT_1525766</name>
</gene>
<dbReference type="Proteomes" id="UP000719766">
    <property type="component" value="Unassembled WGS sequence"/>
</dbReference>
<organism evidence="2 3">
    <name type="scientific">Suillus plorans</name>
    <dbReference type="NCBI Taxonomy" id="116603"/>
    <lineage>
        <taxon>Eukaryota</taxon>
        <taxon>Fungi</taxon>
        <taxon>Dikarya</taxon>
        <taxon>Basidiomycota</taxon>
        <taxon>Agaricomycotina</taxon>
        <taxon>Agaricomycetes</taxon>
        <taxon>Agaricomycetidae</taxon>
        <taxon>Boletales</taxon>
        <taxon>Suillineae</taxon>
        <taxon>Suillaceae</taxon>
        <taxon>Suillus</taxon>
    </lineage>
</organism>
<proteinExistence type="predicted"/>
<dbReference type="GeneID" id="64603052"/>
<reference evidence="2" key="1">
    <citation type="journal article" date="2020" name="New Phytol.">
        <title>Comparative genomics reveals dynamic genome evolution in host specialist ectomycorrhizal fungi.</title>
        <authorList>
            <person name="Lofgren L.A."/>
            <person name="Nguyen N.H."/>
            <person name="Vilgalys R."/>
            <person name="Ruytinx J."/>
            <person name="Liao H.L."/>
            <person name="Branco S."/>
            <person name="Kuo A."/>
            <person name="LaButti K."/>
            <person name="Lipzen A."/>
            <person name="Andreopoulos W."/>
            <person name="Pangilinan J."/>
            <person name="Riley R."/>
            <person name="Hundley H."/>
            <person name="Na H."/>
            <person name="Barry K."/>
            <person name="Grigoriev I.V."/>
            <person name="Stajich J.E."/>
            <person name="Kennedy P.G."/>
        </authorList>
    </citation>
    <scope>NUCLEOTIDE SEQUENCE</scope>
    <source>
        <strain evidence="2">S12</strain>
    </source>
</reference>
<comment type="caution">
    <text evidence="2">The sequence shown here is derived from an EMBL/GenBank/DDBJ whole genome shotgun (WGS) entry which is preliminary data.</text>
</comment>
<name>A0A9P7DM45_9AGAM</name>
<dbReference type="AlphaFoldDB" id="A0A9P7DM45"/>
<evidence type="ECO:0000313" key="2">
    <source>
        <dbReference type="EMBL" id="KAG1798220.1"/>
    </source>
</evidence>
<protein>
    <submittedName>
        <fullName evidence="2">Uncharacterized protein</fullName>
    </submittedName>
</protein>
<evidence type="ECO:0000256" key="1">
    <source>
        <dbReference type="SAM" id="MobiDB-lite"/>
    </source>
</evidence>
<dbReference type="RefSeq" id="XP_041163031.1">
    <property type="nucleotide sequence ID" value="XM_041309288.1"/>
</dbReference>
<feature type="region of interest" description="Disordered" evidence="1">
    <location>
        <begin position="72"/>
        <end position="96"/>
    </location>
</feature>
<dbReference type="EMBL" id="JABBWE010000014">
    <property type="protein sequence ID" value="KAG1798220.1"/>
    <property type="molecule type" value="Genomic_DNA"/>
</dbReference>